<evidence type="ECO:0000256" key="1">
    <source>
        <dbReference type="ARBA" id="ARBA00022837"/>
    </source>
</evidence>
<evidence type="ECO:0000259" key="2">
    <source>
        <dbReference type="PROSITE" id="PS50222"/>
    </source>
</evidence>
<dbReference type="Pfam" id="PF08414">
    <property type="entry name" value="NADPH_Ox"/>
    <property type="match status" value="1"/>
</dbReference>
<dbReference type="InterPro" id="IPR013623">
    <property type="entry name" value="NADPH_Ox"/>
</dbReference>
<dbReference type="InterPro" id="IPR011992">
    <property type="entry name" value="EF-hand-dom_pair"/>
</dbReference>
<protein>
    <recommendedName>
        <fullName evidence="2">EF-hand domain-containing protein</fullName>
    </recommendedName>
</protein>
<keyword evidence="4" id="KW-1185">Reference proteome</keyword>
<feature type="domain" description="EF-hand" evidence="2">
    <location>
        <begin position="82"/>
        <end position="118"/>
    </location>
</feature>
<proteinExistence type="predicted"/>
<dbReference type="InterPro" id="IPR018247">
    <property type="entry name" value="EF_Hand_1_Ca_BS"/>
</dbReference>
<dbReference type="EMBL" id="JACEIK010000110">
    <property type="protein sequence ID" value="MCD7449903.1"/>
    <property type="molecule type" value="Genomic_DNA"/>
</dbReference>
<name>A0ABS8RT98_DATST</name>
<evidence type="ECO:0000313" key="4">
    <source>
        <dbReference type="Proteomes" id="UP000823775"/>
    </source>
</evidence>
<organism evidence="3 4">
    <name type="scientific">Datura stramonium</name>
    <name type="common">Jimsonweed</name>
    <name type="synonym">Common thornapple</name>
    <dbReference type="NCBI Taxonomy" id="4076"/>
    <lineage>
        <taxon>Eukaryota</taxon>
        <taxon>Viridiplantae</taxon>
        <taxon>Streptophyta</taxon>
        <taxon>Embryophyta</taxon>
        <taxon>Tracheophyta</taxon>
        <taxon>Spermatophyta</taxon>
        <taxon>Magnoliopsida</taxon>
        <taxon>eudicotyledons</taxon>
        <taxon>Gunneridae</taxon>
        <taxon>Pentapetalae</taxon>
        <taxon>asterids</taxon>
        <taxon>lamiids</taxon>
        <taxon>Solanales</taxon>
        <taxon>Solanaceae</taxon>
        <taxon>Solanoideae</taxon>
        <taxon>Datureae</taxon>
        <taxon>Datura</taxon>
    </lineage>
</organism>
<gene>
    <name evidence="3" type="ORF">HAX54_002206</name>
</gene>
<dbReference type="Proteomes" id="UP000823775">
    <property type="component" value="Unassembled WGS sequence"/>
</dbReference>
<dbReference type="PROSITE" id="PS00018">
    <property type="entry name" value="EF_HAND_1"/>
    <property type="match status" value="1"/>
</dbReference>
<evidence type="ECO:0000313" key="3">
    <source>
        <dbReference type="EMBL" id="MCD7449903.1"/>
    </source>
</evidence>
<sequence length="170" mass="19520">MVRIESRAARGFQSLHFLILLQEGRVLGSVENRFHLNAVNGILFRDKFGPSIGMESKEFAEELFDTMARRKKINAENRITIEELEILGRYINSMCDKNGDGKLSEEEVKEVLVMSAAANKLTNFKKHAATYAALIMEEFDPDHLGYIEIWQLESLLRGMDYMDQKMGKRT</sequence>
<reference evidence="3 4" key="1">
    <citation type="journal article" date="2021" name="BMC Genomics">
        <title>Datura genome reveals duplications of psychoactive alkaloid biosynthetic genes and high mutation rate following tissue culture.</title>
        <authorList>
            <person name="Rajewski A."/>
            <person name="Carter-House D."/>
            <person name="Stajich J."/>
            <person name="Litt A."/>
        </authorList>
    </citation>
    <scope>NUCLEOTIDE SEQUENCE [LARGE SCALE GENOMIC DNA]</scope>
    <source>
        <strain evidence="3">AR-01</strain>
    </source>
</reference>
<dbReference type="SUPFAM" id="SSF47473">
    <property type="entry name" value="EF-hand"/>
    <property type="match status" value="1"/>
</dbReference>
<accession>A0ABS8RT98</accession>
<dbReference type="InterPro" id="IPR002048">
    <property type="entry name" value="EF_hand_dom"/>
</dbReference>
<comment type="caution">
    <text evidence="3">The sequence shown here is derived from an EMBL/GenBank/DDBJ whole genome shotgun (WGS) entry which is preliminary data.</text>
</comment>
<dbReference type="Gene3D" id="1.10.238.10">
    <property type="entry name" value="EF-hand"/>
    <property type="match status" value="1"/>
</dbReference>
<dbReference type="PROSITE" id="PS50222">
    <property type="entry name" value="EF_HAND_2"/>
    <property type="match status" value="1"/>
</dbReference>
<keyword evidence="1" id="KW-0106">Calcium</keyword>